<evidence type="ECO:0000313" key="5">
    <source>
        <dbReference type="Proteomes" id="UP000671879"/>
    </source>
</evidence>
<dbReference type="GO" id="GO:0009117">
    <property type="term" value="P:nucleotide metabolic process"/>
    <property type="evidence" value="ECO:0007669"/>
    <property type="project" value="UniProtKB-KW"/>
</dbReference>
<accession>A0A9Q7AHW5</accession>
<dbReference type="GO" id="GO:0005737">
    <property type="term" value="C:cytoplasm"/>
    <property type="evidence" value="ECO:0007669"/>
    <property type="project" value="UniProtKB-SubCell"/>
</dbReference>
<dbReference type="AlphaFoldDB" id="A0A9Q7AHW5"/>
<proteinExistence type="inferred from homology"/>
<dbReference type="InterPro" id="IPR003697">
    <property type="entry name" value="Maf-like"/>
</dbReference>
<dbReference type="NCBIfam" id="TIGR00172">
    <property type="entry name" value="maf"/>
    <property type="match status" value="1"/>
</dbReference>
<feature type="site" description="Important for substrate specificity" evidence="3">
    <location>
        <position position="162"/>
    </location>
</feature>
<dbReference type="PANTHER" id="PTHR43213:SF5">
    <property type="entry name" value="BIFUNCTIONAL DTTP_UTP PYROPHOSPHATASE_METHYLTRANSFERASE PROTEIN-RELATED"/>
    <property type="match status" value="1"/>
</dbReference>
<dbReference type="InterPro" id="IPR029001">
    <property type="entry name" value="ITPase-like_fam"/>
</dbReference>
<keyword evidence="5" id="KW-1185">Reference proteome</keyword>
<name>A0A9Q7AHW5_9BACT</name>
<comment type="subcellular location">
    <subcellularLocation>
        <location evidence="3">Cytoplasm</location>
    </subcellularLocation>
</comment>
<comment type="cofactor">
    <cofactor evidence="1 3">
        <name>a divalent metal cation</name>
        <dbReference type="ChEBI" id="CHEBI:60240"/>
    </cofactor>
</comment>
<feature type="site" description="Important for substrate specificity" evidence="3">
    <location>
        <position position="80"/>
    </location>
</feature>
<dbReference type="EC" id="3.6.1.9" evidence="3"/>
<dbReference type="SUPFAM" id="SSF52972">
    <property type="entry name" value="ITPase-like"/>
    <property type="match status" value="1"/>
</dbReference>
<dbReference type="Pfam" id="PF02545">
    <property type="entry name" value="Maf"/>
    <property type="match status" value="1"/>
</dbReference>
<comment type="similarity">
    <text evidence="3">Belongs to the Maf family. YhdE subfamily.</text>
</comment>
<dbReference type="CDD" id="cd00555">
    <property type="entry name" value="Maf"/>
    <property type="match status" value="1"/>
</dbReference>
<comment type="caution">
    <text evidence="3">Lacks conserved residue(s) required for the propagation of feature annotation.</text>
</comment>
<dbReference type="PANTHER" id="PTHR43213">
    <property type="entry name" value="BIFUNCTIONAL DTTP/UTP PYROPHOSPHATASE/METHYLTRANSFERASE PROTEIN-RELATED"/>
    <property type="match status" value="1"/>
</dbReference>
<evidence type="ECO:0000256" key="2">
    <source>
        <dbReference type="ARBA" id="ARBA00022801"/>
    </source>
</evidence>
<dbReference type="KEGG" id="aram:KAR29_05145"/>
<dbReference type="Proteomes" id="UP000671879">
    <property type="component" value="Chromosome"/>
</dbReference>
<dbReference type="Gene3D" id="3.90.950.10">
    <property type="match status" value="1"/>
</dbReference>
<evidence type="ECO:0000313" key="4">
    <source>
        <dbReference type="EMBL" id="QTX33274.1"/>
    </source>
</evidence>
<evidence type="ECO:0000256" key="3">
    <source>
        <dbReference type="HAMAP-Rule" id="MF_00528"/>
    </source>
</evidence>
<sequence length="207" mass="22076">MDSSLIVPLPSPPLVLASASPRRRELLSELGWSFSVEPSRVDETIPEGEPAASAVERLARLKASAVADRRAESCVVAADTVVAVGGLLLGKPRDRAEGRAMIGLLAGRTHDVFSGVALAWRGKVFSASERTEVTFRPLSESEVRGYVDTGEGDDKAGSYAIQGRGALLVTSIRGCYFNVVGLPLARLSLLLAEAGLSLERQWRFGSR</sequence>
<feature type="site" description="Important for substrate specificity" evidence="3">
    <location>
        <position position="22"/>
    </location>
</feature>
<dbReference type="PIRSF" id="PIRSF006305">
    <property type="entry name" value="Maf"/>
    <property type="match status" value="1"/>
</dbReference>
<feature type="active site" description="Proton acceptor" evidence="3">
    <location>
        <position position="79"/>
    </location>
</feature>
<keyword evidence="3" id="KW-0963">Cytoplasm</keyword>
<comment type="function">
    <text evidence="3">Nucleoside triphosphate pyrophosphatase that hydrolyzes dTTP and UTP. May have a dual role in cell division arrest and in preventing the incorporation of modified nucleotides into cellular nucleic acids.</text>
</comment>
<dbReference type="HAMAP" id="MF_00528">
    <property type="entry name" value="Maf"/>
    <property type="match status" value="1"/>
</dbReference>
<organism evidence="4 5">
    <name type="scientific">Aminithiophilus ramosus</name>
    <dbReference type="NCBI Taxonomy" id="3029084"/>
    <lineage>
        <taxon>Bacteria</taxon>
        <taxon>Thermotogati</taxon>
        <taxon>Synergistota</taxon>
        <taxon>Synergistia</taxon>
        <taxon>Synergistales</taxon>
        <taxon>Aminithiophilaceae</taxon>
        <taxon>Aminithiophilus</taxon>
    </lineage>
</organism>
<keyword evidence="2 3" id="KW-0378">Hydrolase</keyword>
<reference evidence="5" key="1">
    <citation type="submission" date="2021-04" db="EMBL/GenBank/DDBJ databases">
        <title>A novel Synergistetes isolate from a pyrite-forming mixed culture.</title>
        <authorList>
            <person name="Bunk B."/>
            <person name="Sproer C."/>
            <person name="Spring S."/>
            <person name="Pester M."/>
        </authorList>
    </citation>
    <scope>NUCLEOTIDE SEQUENCE [LARGE SCALE GENOMIC DNA]</scope>
    <source>
        <strain evidence="5">J.5.4.2-T.3.5.2</strain>
    </source>
</reference>
<dbReference type="EMBL" id="CP072943">
    <property type="protein sequence ID" value="QTX33274.1"/>
    <property type="molecule type" value="Genomic_DNA"/>
</dbReference>
<comment type="catalytic activity">
    <reaction evidence="3">
        <text>UTP + H2O = UMP + diphosphate + H(+)</text>
        <dbReference type="Rhea" id="RHEA:29395"/>
        <dbReference type="ChEBI" id="CHEBI:15377"/>
        <dbReference type="ChEBI" id="CHEBI:15378"/>
        <dbReference type="ChEBI" id="CHEBI:33019"/>
        <dbReference type="ChEBI" id="CHEBI:46398"/>
        <dbReference type="ChEBI" id="CHEBI:57865"/>
        <dbReference type="EC" id="3.6.1.9"/>
    </reaction>
</comment>
<comment type="catalytic activity">
    <reaction evidence="3">
        <text>dTTP + H2O = dTMP + diphosphate + H(+)</text>
        <dbReference type="Rhea" id="RHEA:28534"/>
        <dbReference type="ChEBI" id="CHEBI:15377"/>
        <dbReference type="ChEBI" id="CHEBI:15378"/>
        <dbReference type="ChEBI" id="CHEBI:33019"/>
        <dbReference type="ChEBI" id="CHEBI:37568"/>
        <dbReference type="ChEBI" id="CHEBI:63528"/>
        <dbReference type="EC" id="3.6.1.9"/>
    </reaction>
</comment>
<evidence type="ECO:0000256" key="1">
    <source>
        <dbReference type="ARBA" id="ARBA00001968"/>
    </source>
</evidence>
<dbReference type="GO" id="GO:0047429">
    <property type="term" value="F:nucleoside triphosphate diphosphatase activity"/>
    <property type="evidence" value="ECO:0007669"/>
    <property type="project" value="UniProtKB-EC"/>
</dbReference>
<keyword evidence="3" id="KW-0546">Nucleotide metabolism</keyword>
<protein>
    <recommendedName>
        <fullName evidence="3">dTTP/UTP pyrophosphatase</fullName>
        <shortName evidence="3">dTTPase/UTPase</shortName>
        <ecNumber evidence="3">3.6.1.9</ecNumber>
    </recommendedName>
    <alternativeName>
        <fullName evidence="3">Nucleoside triphosphate pyrophosphatase</fullName>
    </alternativeName>
    <alternativeName>
        <fullName evidence="3">Nucleotide pyrophosphatase</fullName>
        <shortName evidence="3">Nucleotide PPase</shortName>
    </alternativeName>
</protein>
<dbReference type="RefSeq" id="WP_274374552.1">
    <property type="nucleotide sequence ID" value="NZ_CP072943.1"/>
</dbReference>
<gene>
    <name evidence="4" type="primary">maf</name>
    <name evidence="4" type="ORF">KAR29_05145</name>
</gene>